<dbReference type="PANTHER" id="PTHR35272:SF3">
    <property type="entry name" value="THIOL:DISULFIDE INTERCHANGE PROTEIN DSBC"/>
    <property type="match status" value="1"/>
</dbReference>
<accession>A0A1G6ADM1</accession>
<evidence type="ECO:0000259" key="8">
    <source>
        <dbReference type="Pfam" id="PF10411"/>
    </source>
</evidence>
<organism evidence="10 11">
    <name type="scientific">Pseudidiomarina indica</name>
    <dbReference type="NCBI Taxonomy" id="1159017"/>
    <lineage>
        <taxon>Bacteria</taxon>
        <taxon>Pseudomonadati</taxon>
        <taxon>Pseudomonadota</taxon>
        <taxon>Gammaproteobacteria</taxon>
        <taxon>Alteromonadales</taxon>
        <taxon>Idiomarinaceae</taxon>
        <taxon>Pseudidiomarina</taxon>
    </lineage>
</organism>
<gene>
    <name evidence="10" type="ORF">SAMN02927930_00290</name>
</gene>
<name>A0A1G6ADM1_9GAMM</name>
<dbReference type="InterPro" id="IPR033954">
    <property type="entry name" value="DiS-bond_Isoase_DsbC/G"/>
</dbReference>
<keyword evidence="6 7" id="KW-0676">Redox-active center</keyword>
<dbReference type="Gene3D" id="3.40.30.10">
    <property type="entry name" value="Glutaredoxin"/>
    <property type="match status" value="1"/>
</dbReference>
<dbReference type="Gene3D" id="3.10.450.70">
    <property type="entry name" value="Disulphide bond isomerase, DsbC/G, N-terminal"/>
    <property type="match status" value="1"/>
</dbReference>
<keyword evidence="5" id="KW-1015">Disulfide bond</keyword>
<dbReference type="InterPro" id="IPR036249">
    <property type="entry name" value="Thioredoxin-like_sf"/>
</dbReference>
<dbReference type="Pfam" id="PF10411">
    <property type="entry name" value="DsbC_N"/>
    <property type="match status" value="1"/>
</dbReference>
<dbReference type="EMBL" id="FMXN01000001">
    <property type="protein sequence ID" value="SDB06489.1"/>
    <property type="molecule type" value="Genomic_DNA"/>
</dbReference>
<dbReference type="InterPro" id="IPR018950">
    <property type="entry name" value="DiS-bond_isomerase_DsbC/G_N"/>
</dbReference>
<dbReference type="STRING" id="1159017.SAMN02927930_00290"/>
<dbReference type="GO" id="GO:0042597">
    <property type="term" value="C:periplasmic space"/>
    <property type="evidence" value="ECO:0007669"/>
    <property type="project" value="UniProtKB-SubCell"/>
</dbReference>
<evidence type="ECO:0000256" key="3">
    <source>
        <dbReference type="ARBA" id="ARBA00022729"/>
    </source>
</evidence>
<evidence type="ECO:0000256" key="4">
    <source>
        <dbReference type="ARBA" id="ARBA00022764"/>
    </source>
</evidence>
<comment type="similarity">
    <text evidence="2 7">Belongs to the thioredoxin family. DsbC subfamily.</text>
</comment>
<evidence type="ECO:0000313" key="11">
    <source>
        <dbReference type="Proteomes" id="UP000199626"/>
    </source>
</evidence>
<keyword evidence="11" id="KW-1185">Reference proteome</keyword>
<dbReference type="SUPFAM" id="SSF52833">
    <property type="entry name" value="Thioredoxin-like"/>
    <property type="match status" value="1"/>
</dbReference>
<feature type="domain" description="Disulphide bond isomerase DsbC/G N-terminal" evidence="8">
    <location>
        <begin position="40"/>
        <end position="85"/>
    </location>
</feature>
<evidence type="ECO:0000256" key="2">
    <source>
        <dbReference type="ARBA" id="ARBA00009813"/>
    </source>
</evidence>
<dbReference type="RefSeq" id="WP_092590989.1">
    <property type="nucleotide sequence ID" value="NZ_FMXN01000001.1"/>
</dbReference>
<evidence type="ECO:0000256" key="7">
    <source>
        <dbReference type="RuleBase" id="RU364038"/>
    </source>
</evidence>
<dbReference type="SUPFAM" id="SSF54423">
    <property type="entry name" value="DsbC/DsbG N-terminal domain-like"/>
    <property type="match status" value="1"/>
</dbReference>
<dbReference type="InterPro" id="IPR051470">
    <property type="entry name" value="Thiol:disulfide_interchange"/>
</dbReference>
<protein>
    <recommendedName>
        <fullName evidence="7">Thiol:disulfide interchange protein</fullName>
    </recommendedName>
</protein>
<reference evidence="11" key="1">
    <citation type="submission" date="2016-10" db="EMBL/GenBank/DDBJ databases">
        <authorList>
            <person name="Varghese N."/>
            <person name="Submissions S."/>
        </authorList>
    </citation>
    <scope>NUCLEOTIDE SEQUENCE [LARGE SCALE GENOMIC DNA]</scope>
    <source>
        <strain evidence="11">CGMCC 1.10824</strain>
    </source>
</reference>
<comment type="subcellular location">
    <subcellularLocation>
        <location evidence="1 7">Periplasm</location>
    </subcellularLocation>
</comment>
<comment type="function">
    <text evidence="7">Required for disulfide bond formation in some periplasmic proteins. Acts by transferring its disulfide bond to other proteins and is reduced in the process.</text>
</comment>
<proteinExistence type="inferred from homology"/>
<evidence type="ECO:0000256" key="6">
    <source>
        <dbReference type="ARBA" id="ARBA00023284"/>
    </source>
</evidence>
<dbReference type="AlphaFoldDB" id="A0A1G6ADM1"/>
<dbReference type="Proteomes" id="UP000199626">
    <property type="component" value="Unassembled WGS sequence"/>
</dbReference>
<evidence type="ECO:0000256" key="1">
    <source>
        <dbReference type="ARBA" id="ARBA00004418"/>
    </source>
</evidence>
<dbReference type="Pfam" id="PF13098">
    <property type="entry name" value="Thioredoxin_2"/>
    <property type="match status" value="1"/>
</dbReference>
<dbReference type="InterPro" id="IPR012336">
    <property type="entry name" value="Thioredoxin-like_fold"/>
</dbReference>
<keyword evidence="4 7" id="KW-0574">Periplasm</keyword>
<evidence type="ECO:0000256" key="5">
    <source>
        <dbReference type="ARBA" id="ARBA00023157"/>
    </source>
</evidence>
<keyword evidence="3 7" id="KW-0732">Signal</keyword>
<feature type="domain" description="Thioredoxin-like fold" evidence="9">
    <location>
        <begin position="116"/>
        <end position="234"/>
    </location>
</feature>
<dbReference type="PROSITE" id="PS51257">
    <property type="entry name" value="PROKAR_LIPOPROTEIN"/>
    <property type="match status" value="1"/>
</dbReference>
<dbReference type="PANTHER" id="PTHR35272">
    <property type="entry name" value="THIOL:DISULFIDE INTERCHANGE PROTEIN DSBC-RELATED"/>
    <property type="match status" value="1"/>
</dbReference>
<evidence type="ECO:0000313" key="10">
    <source>
        <dbReference type="EMBL" id="SDB06489.1"/>
    </source>
</evidence>
<dbReference type="NCBIfam" id="NF008129">
    <property type="entry name" value="PRK10877.1"/>
    <property type="match status" value="1"/>
</dbReference>
<dbReference type="OrthoDB" id="12976at2"/>
<dbReference type="CDD" id="cd03020">
    <property type="entry name" value="DsbA_DsbC_DsbG"/>
    <property type="match status" value="1"/>
</dbReference>
<dbReference type="InterPro" id="IPR009094">
    <property type="entry name" value="DiS-bond_isomerase_DsbC/G_N_sf"/>
</dbReference>
<sequence>MKRLAILGVSVLLTACNPSTQETSTTGSLENFDAQHLTRMGLSVKAVKPSPIDGLAEVITQQGLLYVSLDGKQLMSGHIYDISGQEPVSLSDLALNAMRAADLDSISESVIEFKAPREKHVVYVFTDNTCGYCRQLHERMDEYLALGITVRYLAWPRTGLQGDGARQLRQVWCAEDQQAALTAAKQDQPVSSARCEDPVNQHFALGQKFGVRGTPAIVFESGKMLPGYVHPERLIVELEND</sequence>
<evidence type="ECO:0000259" key="9">
    <source>
        <dbReference type="Pfam" id="PF13098"/>
    </source>
</evidence>